<dbReference type="EMBL" id="JANJYI010000005">
    <property type="protein sequence ID" value="KAK2650142.1"/>
    <property type="molecule type" value="Genomic_DNA"/>
</dbReference>
<protein>
    <submittedName>
        <fullName evidence="1">Uncharacterized protein</fullName>
    </submittedName>
</protein>
<evidence type="ECO:0000313" key="1">
    <source>
        <dbReference type="EMBL" id="KAK2650142.1"/>
    </source>
</evidence>
<dbReference type="AlphaFoldDB" id="A0AAD9U9U1"/>
<dbReference type="Proteomes" id="UP001280121">
    <property type="component" value="Unassembled WGS sequence"/>
</dbReference>
<sequence length="203" mass="22357">MKSTSLHSSVSSIIGDISSSSTNSLRRRVLFGGDSSASTVLFTLLSLLAPPCRLILGGVYRMKEHLAGTHSNAAPCAKVTSEWAQLTREEMIDKCVTFNSKKGSSSGSVTQREIRGSMDRFLEKDTVDDVEGNRQGLDKDARENTCMEITIFFYENELLFNVANSPSFTNMLRSVGNYERGLKGPTAHELNTTFLMIEEANTQ</sequence>
<gene>
    <name evidence="1" type="ORF">Ddye_017631</name>
</gene>
<accession>A0AAD9U9U1</accession>
<name>A0AAD9U9U1_9ROSI</name>
<evidence type="ECO:0000313" key="2">
    <source>
        <dbReference type="Proteomes" id="UP001280121"/>
    </source>
</evidence>
<reference evidence="1" key="1">
    <citation type="journal article" date="2023" name="Plant J.">
        <title>Genome sequences and population genomics provide insights into the demographic history, inbreeding, and mutation load of two 'living fossil' tree species of Dipteronia.</title>
        <authorList>
            <person name="Feng Y."/>
            <person name="Comes H.P."/>
            <person name="Chen J."/>
            <person name="Zhu S."/>
            <person name="Lu R."/>
            <person name="Zhang X."/>
            <person name="Li P."/>
            <person name="Qiu J."/>
            <person name="Olsen K.M."/>
            <person name="Qiu Y."/>
        </authorList>
    </citation>
    <scope>NUCLEOTIDE SEQUENCE</scope>
    <source>
        <strain evidence="1">KIB01</strain>
    </source>
</reference>
<proteinExistence type="predicted"/>
<comment type="caution">
    <text evidence="1">The sequence shown here is derived from an EMBL/GenBank/DDBJ whole genome shotgun (WGS) entry which is preliminary data.</text>
</comment>
<keyword evidence="2" id="KW-1185">Reference proteome</keyword>
<organism evidence="1 2">
    <name type="scientific">Dipteronia dyeriana</name>
    <dbReference type="NCBI Taxonomy" id="168575"/>
    <lineage>
        <taxon>Eukaryota</taxon>
        <taxon>Viridiplantae</taxon>
        <taxon>Streptophyta</taxon>
        <taxon>Embryophyta</taxon>
        <taxon>Tracheophyta</taxon>
        <taxon>Spermatophyta</taxon>
        <taxon>Magnoliopsida</taxon>
        <taxon>eudicotyledons</taxon>
        <taxon>Gunneridae</taxon>
        <taxon>Pentapetalae</taxon>
        <taxon>rosids</taxon>
        <taxon>malvids</taxon>
        <taxon>Sapindales</taxon>
        <taxon>Sapindaceae</taxon>
        <taxon>Hippocastanoideae</taxon>
        <taxon>Acereae</taxon>
        <taxon>Dipteronia</taxon>
    </lineage>
</organism>